<evidence type="ECO:0000313" key="7">
    <source>
        <dbReference type="Proteomes" id="UP000593915"/>
    </source>
</evidence>
<dbReference type="GO" id="GO:0006465">
    <property type="term" value="P:signal peptide processing"/>
    <property type="evidence" value="ECO:0007669"/>
    <property type="project" value="InterPro"/>
</dbReference>
<dbReference type="InterPro" id="IPR019533">
    <property type="entry name" value="Peptidase_S26"/>
</dbReference>
<dbReference type="Gene3D" id="2.10.109.10">
    <property type="entry name" value="Umud Fragment, subunit A"/>
    <property type="match status" value="1"/>
</dbReference>
<keyword evidence="4 6" id="KW-0378">Hydrolase</keyword>
<dbReference type="CDD" id="cd06530">
    <property type="entry name" value="S26_SPase_I"/>
    <property type="match status" value="1"/>
</dbReference>
<organism evidence="6 7">
    <name type="scientific">Treponema pedis</name>
    <dbReference type="NCBI Taxonomy" id="409322"/>
    <lineage>
        <taxon>Bacteria</taxon>
        <taxon>Pseudomonadati</taxon>
        <taxon>Spirochaetota</taxon>
        <taxon>Spirochaetia</taxon>
        <taxon>Spirochaetales</taxon>
        <taxon>Treponemataceae</taxon>
        <taxon>Treponema</taxon>
    </lineage>
</organism>
<sequence length="181" mass="20607">MFKNNYYPKFCILFFVVLFAAGFIKSFIFDVKLVKGKSMEPVLKDGDFIFIFKAAYGIKLPWGNSYLLRWAEPAINDLILYVKDGHFTVKRCAGTAYLPIEFYKGLGYNNELFYTVTTGGKTIELTAVQFRNLGGMADKQKQVIPKGYILALGDNLEASYDSRDYGFIFIGSIYGKVLLWK</sequence>
<dbReference type="GO" id="GO:0016020">
    <property type="term" value="C:membrane"/>
    <property type="evidence" value="ECO:0007669"/>
    <property type="project" value="UniProtKB-SubCell"/>
</dbReference>
<protein>
    <recommendedName>
        <fullName evidence="2 4">Signal peptidase I</fullName>
        <ecNumber evidence="4">3.4.21.89</ecNumber>
    </recommendedName>
</protein>
<comment type="subcellular location">
    <subcellularLocation>
        <location evidence="4">Membrane</location>
        <topology evidence="4">Single-pass type II membrane protein</topology>
    </subcellularLocation>
</comment>
<dbReference type="InterPro" id="IPR000223">
    <property type="entry name" value="Pept_S26A_signal_pept_1"/>
</dbReference>
<dbReference type="PRINTS" id="PR00727">
    <property type="entry name" value="LEADERPTASE"/>
</dbReference>
<dbReference type="GO" id="GO:0004252">
    <property type="term" value="F:serine-type endopeptidase activity"/>
    <property type="evidence" value="ECO:0007669"/>
    <property type="project" value="InterPro"/>
</dbReference>
<dbReference type="InterPro" id="IPR036286">
    <property type="entry name" value="LexA/Signal_pep-like_sf"/>
</dbReference>
<dbReference type="Proteomes" id="UP000593915">
    <property type="component" value="Chromosome"/>
</dbReference>
<gene>
    <name evidence="6" type="primary">lepB</name>
    <name evidence="6" type="ORF">IFE08_04695</name>
</gene>
<dbReference type="PANTHER" id="PTHR43390:SF1">
    <property type="entry name" value="CHLOROPLAST PROCESSING PEPTIDASE"/>
    <property type="match status" value="1"/>
</dbReference>
<evidence type="ECO:0000256" key="4">
    <source>
        <dbReference type="RuleBase" id="RU362042"/>
    </source>
</evidence>
<accession>A0A7S6WQV1</accession>
<proteinExistence type="inferred from homology"/>
<comment type="similarity">
    <text evidence="1 4">Belongs to the peptidase S26 family.</text>
</comment>
<comment type="catalytic activity">
    <reaction evidence="4">
        <text>Cleavage of hydrophobic, N-terminal signal or leader sequences from secreted and periplasmic proteins.</text>
        <dbReference type="EC" id="3.4.21.89"/>
    </reaction>
</comment>
<evidence type="ECO:0000256" key="2">
    <source>
        <dbReference type="ARBA" id="ARBA00019232"/>
    </source>
</evidence>
<name>A0A7S6WQV1_9SPIR</name>
<reference evidence="6 7" key="1">
    <citation type="submission" date="2020-09" db="EMBL/GenBank/DDBJ databases">
        <title>Characterization of Treponema spp. from bovine digital dermatitis in Korea.</title>
        <authorList>
            <person name="Espiritu H.M."/>
            <person name="Cho Y.I."/>
            <person name="Mamuad L."/>
        </authorList>
    </citation>
    <scope>NUCLEOTIDE SEQUENCE [LARGE SCALE GENOMIC DNA]</scope>
    <source>
        <strain evidence="6 7">KS1</strain>
    </source>
</reference>
<dbReference type="Pfam" id="PF10502">
    <property type="entry name" value="Peptidase_S26"/>
    <property type="match status" value="1"/>
</dbReference>
<dbReference type="AlphaFoldDB" id="A0A7S6WQV1"/>
<evidence type="ECO:0000313" key="6">
    <source>
        <dbReference type="EMBL" id="QOW61678.1"/>
    </source>
</evidence>
<dbReference type="NCBIfam" id="TIGR02227">
    <property type="entry name" value="sigpep_I_bact"/>
    <property type="match status" value="1"/>
</dbReference>
<dbReference type="SUPFAM" id="SSF51306">
    <property type="entry name" value="LexA/Signal peptidase"/>
    <property type="match status" value="1"/>
</dbReference>
<evidence type="ECO:0000256" key="3">
    <source>
        <dbReference type="PIRSR" id="PIRSR600223-1"/>
    </source>
</evidence>
<dbReference type="EC" id="3.4.21.89" evidence="4"/>
<feature type="active site" evidence="3">
    <location>
        <position position="38"/>
    </location>
</feature>
<keyword evidence="4" id="KW-0645">Protease</keyword>
<evidence type="ECO:0000259" key="5">
    <source>
        <dbReference type="Pfam" id="PF10502"/>
    </source>
</evidence>
<dbReference type="PANTHER" id="PTHR43390">
    <property type="entry name" value="SIGNAL PEPTIDASE I"/>
    <property type="match status" value="1"/>
</dbReference>
<evidence type="ECO:0000256" key="1">
    <source>
        <dbReference type="ARBA" id="ARBA00009370"/>
    </source>
</evidence>
<dbReference type="GO" id="GO:0009003">
    <property type="term" value="F:signal peptidase activity"/>
    <property type="evidence" value="ECO:0007669"/>
    <property type="project" value="UniProtKB-EC"/>
</dbReference>
<dbReference type="RefSeq" id="WP_024467698.1">
    <property type="nucleotide sequence ID" value="NZ_CP061839.1"/>
</dbReference>
<feature type="active site" evidence="3">
    <location>
        <position position="90"/>
    </location>
</feature>
<dbReference type="EMBL" id="CP061839">
    <property type="protein sequence ID" value="QOW61678.1"/>
    <property type="molecule type" value="Genomic_DNA"/>
</dbReference>
<feature type="domain" description="Peptidase S26" evidence="5">
    <location>
        <begin position="12"/>
        <end position="178"/>
    </location>
</feature>